<keyword evidence="5 11" id="KW-0418">Kinase</keyword>
<keyword evidence="7" id="KW-0902">Two-component regulatory system</keyword>
<sequence>MVAHVTIAGVVLILAFAVVSGVLARDVGDSLSARAFERLASVTAAGLAPAVDTDPTRPPTATGDLGRQVAGVLDAGPVAAVSVRDASGRVLWSVRAEMIGRVTPLPADARRALDTGSVVTVGHPGTAVHVAHAGIRDVHGTPVLLDLAGNRDDVRPFARQAWLALAPAALIALLLLVLVQLPLTWRLAARVRRRQDDDQALLRTVLAAPDAERRRLAGELHDSVLPVLSGVAMELDAARLRAGPGAESEARLPPMAATAVRQAIDELRALVSHPGAAPEPLPDLADRLRSLAAEQQDAGLQVSVRTSGISGLPDTVTGLLYRAAREALRNAATHSQATSAEVTVSRDGRTVTLVVDDDGCGFDAQRLAERRREGHVGLDTLGDVVVHAGGTLTANSSPGQGTRLVVTVPVDVPVGAQP</sequence>
<dbReference type="SUPFAM" id="SSF55874">
    <property type="entry name" value="ATPase domain of HSP90 chaperone/DNA topoisomerase II/histidine kinase"/>
    <property type="match status" value="1"/>
</dbReference>
<dbReference type="SMART" id="SM00387">
    <property type="entry name" value="HATPase_c"/>
    <property type="match status" value="1"/>
</dbReference>
<dbReference type="AlphaFoldDB" id="A0A285E870"/>
<accession>A0A285E870</accession>
<evidence type="ECO:0000256" key="1">
    <source>
        <dbReference type="ARBA" id="ARBA00004651"/>
    </source>
</evidence>
<dbReference type="InterPro" id="IPR005467">
    <property type="entry name" value="His_kinase_dom"/>
</dbReference>
<dbReference type="EMBL" id="OBDO01000001">
    <property type="protein sequence ID" value="SNX95215.1"/>
    <property type="molecule type" value="Genomic_DNA"/>
</dbReference>
<evidence type="ECO:0000256" key="5">
    <source>
        <dbReference type="ARBA" id="ARBA00022777"/>
    </source>
</evidence>
<dbReference type="InterPro" id="IPR003594">
    <property type="entry name" value="HATPase_dom"/>
</dbReference>
<dbReference type="RefSeq" id="WP_097204861.1">
    <property type="nucleotide sequence ID" value="NZ_JACHXB010000001.1"/>
</dbReference>
<keyword evidence="12" id="KW-1185">Reference proteome</keyword>
<dbReference type="GO" id="GO:0000155">
    <property type="term" value="F:phosphorelay sensor kinase activity"/>
    <property type="evidence" value="ECO:0007669"/>
    <property type="project" value="InterPro"/>
</dbReference>
<protein>
    <submittedName>
        <fullName evidence="11">Histidine kinase-, DNA gyrase B-, and HSP90-like ATPase</fullName>
    </submittedName>
</protein>
<evidence type="ECO:0000256" key="9">
    <source>
        <dbReference type="SAM" id="Phobius"/>
    </source>
</evidence>
<evidence type="ECO:0000313" key="11">
    <source>
        <dbReference type="EMBL" id="SNX95215.1"/>
    </source>
</evidence>
<dbReference type="InterPro" id="IPR050482">
    <property type="entry name" value="Sensor_HK_TwoCompSys"/>
</dbReference>
<organism evidence="11 12">
    <name type="scientific">Geodermatophilus sabuli</name>
    <dbReference type="NCBI Taxonomy" id="1564158"/>
    <lineage>
        <taxon>Bacteria</taxon>
        <taxon>Bacillati</taxon>
        <taxon>Actinomycetota</taxon>
        <taxon>Actinomycetes</taxon>
        <taxon>Geodermatophilales</taxon>
        <taxon>Geodermatophilaceae</taxon>
        <taxon>Geodermatophilus</taxon>
    </lineage>
</organism>
<dbReference type="Pfam" id="PF07730">
    <property type="entry name" value="HisKA_3"/>
    <property type="match status" value="1"/>
</dbReference>
<gene>
    <name evidence="11" type="ORF">SAMN06893097_1011023</name>
</gene>
<dbReference type="PROSITE" id="PS50109">
    <property type="entry name" value="HIS_KIN"/>
    <property type="match status" value="1"/>
</dbReference>
<dbReference type="OrthoDB" id="144293at2"/>
<dbReference type="Proteomes" id="UP000219514">
    <property type="component" value="Unassembled WGS sequence"/>
</dbReference>
<dbReference type="InterPro" id="IPR011712">
    <property type="entry name" value="Sig_transdc_His_kin_sub3_dim/P"/>
</dbReference>
<keyword evidence="8 9" id="KW-0472">Membrane</keyword>
<evidence type="ECO:0000256" key="3">
    <source>
        <dbReference type="ARBA" id="ARBA00022679"/>
    </source>
</evidence>
<comment type="subcellular location">
    <subcellularLocation>
        <location evidence="1">Cell membrane</location>
        <topology evidence="1">Multi-pass membrane protein</topology>
    </subcellularLocation>
</comment>
<feature type="domain" description="Histidine kinase" evidence="10">
    <location>
        <begin position="320"/>
        <end position="412"/>
    </location>
</feature>
<dbReference type="CDD" id="cd16917">
    <property type="entry name" value="HATPase_UhpB-NarQ-NarX-like"/>
    <property type="match status" value="1"/>
</dbReference>
<evidence type="ECO:0000256" key="7">
    <source>
        <dbReference type="ARBA" id="ARBA00023012"/>
    </source>
</evidence>
<keyword evidence="6 9" id="KW-1133">Transmembrane helix</keyword>
<evidence type="ECO:0000256" key="8">
    <source>
        <dbReference type="ARBA" id="ARBA00023136"/>
    </source>
</evidence>
<evidence type="ECO:0000259" key="10">
    <source>
        <dbReference type="PROSITE" id="PS50109"/>
    </source>
</evidence>
<dbReference type="InterPro" id="IPR036890">
    <property type="entry name" value="HATPase_C_sf"/>
</dbReference>
<reference evidence="11 12" key="1">
    <citation type="submission" date="2017-09" db="EMBL/GenBank/DDBJ databases">
        <authorList>
            <person name="Ehlers B."/>
            <person name="Leendertz F.H."/>
        </authorList>
    </citation>
    <scope>NUCLEOTIDE SEQUENCE [LARGE SCALE GENOMIC DNA]</scope>
    <source>
        <strain evidence="11 12">DSM 46844</strain>
    </source>
</reference>
<evidence type="ECO:0000313" key="12">
    <source>
        <dbReference type="Proteomes" id="UP000219514"/>
    </source>
</evidence>
<dbReference type="PANTHER" id="PTHR24421:SF37">
    <property type="entry name" value="SENSOR HISTIDINE KINASE NARS"/>
    <property type="match status" value="1"/>
</dbReference>
<dbReference type="Gene3D" id="3.30.565.10">
    <property type="entry name" value="Histidine kinase-like ATPase, C-terminal domain"/>
    <property type="match status" value="1"/>
</dbReference>
<evidence type="ECO:0000256" key="6">
    <source>
        <dbReference type="ARBA" id="ARBA00022989"/>
    </source>
</evidence>
<dbReference type="GO" id="GO:0005886">
    <property type="term" value="C:plasma membrane"/>
    <property type="evidence" value="ECO:0007669"/>
    <property type="project" value="UniProtKB-SubCell"/>
</dbReference>
<proteinExistence type="predicted"/>
<name>A0A285E870_9ACTN</name>
<keyword evidence="3" id="KW-0808">Transferase</keyword>
<feature type="transmembrane region" description="Helical" evidence="9">
    <location>
        <begin position="161"/>
        <end position="185"/>
    </location>
</feature>
<dbReference type="GO" id="GO:0046983">
    <property type="term" value="F:protein dimerization activity"/>
    <property type="evidence" value="ECO:0007669"/>
    <property type="project" value="InterPro"/>
</dbReference>
<keyword evidence="2" id="KW-1003">Cell membrane</keyword>
<dbReference type="PANTHER" id="PTHR24421">
    <property type="entry name" value="NITRATE/NITRITE SENSOR PROTEIN NARX-RELATED"/>
    <property type="match status" value="1"/>
</dbReference>
<dbReference type="Pfam" id="PF02518">
    <property type="entry name" value="HATPase_c"/>
    <property type="match status" value="1"/>
</dbReference>
<keyword evidence="4 9" id="KW-0812">Transmembrane</keyword>
<evidence type="ECO:0000256" key="4">
    <source>
        <dbReference type="ARBA" id="ARBA00022692"/>
    </source>
</evidence>
<dbReference type="Gene3D" id="1.20.5.1930">
    <property type="match status" value="1"/>
</dbReference>
<evidence type="ECO:0000256" key="2">
    <source>
        <dbReference type="ARBA" id="ARBA00022475"/>
    </source>
</evidence>